<dbReference type="CDD" id="cd00186">
    <property type="entry name" value="TOP1Ac"/>
    <property type="match status" value="1"/>
</dbReference>
<evidence type="ECO:0000256" key="6">
    <source>
        <dbReference type="ARBA" id="ARBA00022842"/>
    </source>
</evidence>
<dbReference type="PROSITE" id="PS50880">
    <property type="entry name" value="TOPRIM"/>
    <property type="match status" value="1"/>
</dbReference>
<dbReference type="NCBIfam" id="TIGR01051">
    <property type="entry name" value="topA_bact"/>
    <property type="match status" value="1"/>
</dbReference>
<feature type="site" description="Interaction with DNA" evidence="10">
    <location>
        <position position="164"/>
    </location>
</feature>
<dbReference type="Gene3D" id="2.70.20.10">
    <property type="entry name" value="Topoisomerase I, domain 3"/>
    <property type="match status" value="1"/>
</dbReference>
<keyword evidence="4" id="KW-0863">Zinc-finger</keyword>
<dbReference type="HAMAP" id="MF_00952">
    <property type="entry name" value="Topoisom_1_prok"/>
    <property type="match status" value="1"/>
</dbReference>
<evidence type="ECO:0000313" key="14">
    <source>
        <dbReference type="EMBL" id="MDC4183683.1"/>
    </source>
</evidence>
<dbReference type="InterPro" id="IPR013497">
    <property type="entry name" value="Topo_IA_cen"/>
</dbReference>
<keyword evidence="3" id="KW-0479">Metal-binding</keyword>
<dbReference type="GO" id="GO:0005694">
    <property type="term" value="C:chromosome"/>
    <property type="evidence" value="ECO:0007669"/>
    <property type="project" value="InterPro"/>
</dbReference>
<dbReference type="Gene3D" id="1.10.460.10">
    <property type="entry name" value="Topoisomerase I, domain 2"/>
    <property type="match status" value="1"/>
</dbReference>
<dbReference type="Gene3D" id="3.40.50.140">
    <property type="match status" value="1"/>
</dbReference>
<dbReference type="SMART" id="SM00437">
    <property type="entry name" value="TOP1Ac"/>
    <property type="match status" value="1"/>
</dbReference>
<dbReference type="PANTHER" id="PTHR42785">
    <property type="entry name" value="DNA TOPOISOMERASE, TYPE IA, CORE"/>
    <property type="match status" value="1"/>
</dbReference>
<dbReference type="RefSeq" id="WP_255034530.1">
    <property type="nucleotide sequence ID" value="NZ_CP101414.1"/>
</dbReference>
<proteinExistence type="inferred from homology"/>
<dbReference type="InterPro" id="IPR028612">
    <property type="entry name" value="Topoisom_1_IA"/>
</dbReference>
<dbReference type="InterPro" id="IPR013825">
    <property type="entry name" value="Topo_IA_cen_sub2"/>
</dbReference>
<sequence>MANECSKILIIESPNKIKTLKKYLSDEYDIVATVGHIRDLPKYTLGFNTEDFVPKWEIIQEKKTKTTTKDKKSKTAKKVTKKELINELVDKAKKADEIYLATDPDREGEAISWHVYDVLKDRGVNVDKCKRIVFNEISEKAVKNALANPREIQKDWVASQITRRRIDRLIGFKLSSLLKSKLNADSAGRVQSIALKFITEREDLIKKFVPRFWWTLDVVLKDGTELMLRKIDDELKSKLSFKELEEVSGIDFNSKEDAEIVKQHLGDKYKVYAVDEPKLKHSYPKDVYKTSTLQQDAINKLKWRSMKITSVAQELYEGVSVDNEQIALISYPRTDSTRLSPEYRKTVVDFITKSYGDNYVAKAENDISNRETKKAKKEKVKAQDAHEAIHPIDITITPQSLKGKISNDQYSLYKLIWTRTVARYMAPAAYELINIRLINNNNKFYAVNNVLKFDGYKKIYSHFNDTDHQREIKLEQFEIGKEFEASEVMINEHQTQPTPRYTQATLIESLESEGIGRPSTYSTILDIVLKRNYAELTNGRYYKTTDLGTKVASELDKNFPTIINKEFTRNMEATLDEIAHGSIDDVTYLKSFWSNFSEVLNEAKTNIIKQIEYVEGRNCPECDSRLVKRQGRFGSFIGCSNYPKCKHIDKTDQKPKVIIYEEGVECDLCHSKMIRRKSYKKKNNNEFLGCSNFPKCKFTKNIDSGTESDTIRDSTIN</sequence>
<comment type="catalytic activity">
    <reaction evidence="1 10">
        <text>ATP-independent breakage of single-stranded DNA, followed by passage and rejoining.</text>
        <dbReference type="EC" id="5.6.2.1"/>
    </reaction>
</comment>
<dbReference type="InterPro" id="IPR034149">
    <property type="entry name" value="TOPRIM_TopoI"/>
</dbReference>
<dbReference type="Gene3D" id="3.30.65.10">
    <property type="entry name" value="Bacterial Topoisomerase I, domain 1"/>
    <property type="match status" value="2"/>
</dbReference>
<dbReference type="PANTHER" id="PTHR42785:SF1">
    <property type="entry name" value="DNA TOPOISOMERASE"/>
    <property type="match status" value="1"/>
</dbReference>
<evidence type="ECO:0000256" key="9">
    <source>
        <dbReference type="ARBA" id="ARBA00023235"/>
    </source>
</evidence>
<keyword evidence="8 10" id="KW-0238">DNA-binding</keyword>
<evidence type="ECO:0000256" key="10">
    <source>
        <dbReference type="HAMAP-Rule" id="MF_00952"/>
    </source>
</evidence>
<dbReference type="Pfam" id="PF01751">
    <property type="entry name" value="Toprim"/>
    <property type="match status" value="1"/>
</dbReference>
<keyword evidence="5" id="KW-0862">Zinc</keyword>
<evidence type="ECO:0000256" key="2">
    <source>
        <dbReference type="ARBA" id="ARBA00009446"/>
    </source>
</evidence>
<dbReference type="Pfam" id="PF01131">
    <property type="entry name" value="Topoisom_bac"/>
    <property type="match status" value="1"/>
</dbReference>
<feature type="site" description="Interaction with DNA" evidence="10">
    <location>
        <position position="167"/>
    </location>
</feature>
<comment type="caution">
    <text evidence="10">Lacks conserved residue(s) required for the propagation of feature annotation.</text>
</comment>
<evidence type="ECO:0000256" key="1">
    <source>
        <dbReference type="ARBA" id="ARBA00000213"/>
    </source>
</evidence>
<evidence type="ECO:0000259" key="11">
    <source>
        <dbReference type="PROSITE" id="PS50880"/>
    </source>
</evidence>
<comment type="subunit">
    <text evidence="10">Monomer.</text>
</comment>
<dbReference type="GO" id="GO:0008270">
    <property type="term" value="F:zinc ion binding"/>
    <property type="evidence" value="ECO:0007669"/>
    <property type="project" value="UniProtKB-KW"/>
</dbReference>
<dbReference type="EMBL" id="JAJHZP010000018">
    <property type="protein sequence ID" value="MDC4183683.1"/>
    <property type="molecule type" value="Genomic_DNA"/>
</dbReference>
<dbReference type="Gene3D" id="1.10.290.10">
    <property type="entry name" value="Topoisomerase I, domain 4"/>
    <property type="match status" value="1"/>
</dbReference>
<dbReference type="Pfam" id="PF01396">
    <property type="entry name" value="Zn_ribbon_Top1"/>
    <property type="match status" value="2"/>
</dbReference>
<dbReference type="InterPro" id="IPR006171">
    <property type="entry name" value="TOPRIM_dom"/>
</dbReference>
<dbReference type="EMBL" id="JAJHZM010000014">
    <property type="protein sequence ID" value="MDC4182177.1"/>
    <property type="molecule type" value="Genomic_DNA"/>
</dbReference>
<dbReference type="GO" id="GO:0003917">
    <property type="term" value="F:DNA topoisomerase type I (single strand cut, ATP-independent) activity"/>
    <property type="evidence" value="ECO:0007669"/>
    <property type="project" value="UniProtKB-UniRule"/>
</dbReference>
<dbReference type="SMART" id="SM00436">
    <property type="entry name" value="TOP1Bc"/>
    <property type="match status" value="1"/>
</dbReference>
<dbReference type="InterPro" id="IPR003601">
    <property type="entry name" value="Topo_IA_2"/>
</dbReference>
<gene>
    <name evidence="10 14" type="primary">topA</name>
    <name evidence="13" type="ORF">LNO68_03220</name>
    <name evidence="14" type="ORF">LNO71_03490</name>
</gene>
<accession>A0AAW6HR83</accession>
<comment type="similarity">
    <text evidence="2 10">Belongs to the type IA topoisomerase family.</text>
</comment>
<evidence type="ECO:0000313" key="15">
    <source>
        <dbReference type="Proteomes" id="UP001216384"/>
    </source>
</evidence>
<name>A0AAW6HR83_9MOLU</name>
<dbReference type="CDD" id="cd03363">
    <property type="entry name" value="TOPRIM_TopoIA_TopoI"/>
    <property type="match status" value="1"/>
</dbReference>
<feature type="site" description="Interaction with DNA" evidence="10">
    <location>
        <position position="163"/>
    </location>
</feature>
<feature type="site" description="Interaction with DNA" evidence="10">
    <location>
        <position position="36"/>
    </location>
</feature>
<dbReference type="PROSITE" id="PS52039">
    <property type="entry name" value="TOPO_IA_2"/>
    <property type="match status" value="1"/>
</dbReference>
<dbReference type="AlphaFoldDB" id="A0AAW6HR83"/>
<keyword evidence="6" id="KW-0460">Magnesium</keyword>
<evidence type="ECO:0000256" key="8">
    <source>
        <dbReference type="ARBA" id="ARBA00023125"/>
    </source>
</evidence>
<dbReference type="PROSITE" id="PS00396">
    <property type="entry name" value="TOPO_IA_1"/>
    <property type="match status" value="1"/>
</dbReference>
<comment type="function">
    <text evidence="10">Releases the supercoiling and torsional tension of DNA, which is introduced during the DNA replication and transcription, by transiently cleaving and rejoining one strand of the DNA duplex. Introduces a single-strand break via transesterification at a target site in duplex DNA. The scissile phosphodiester is attacked by the catalytic tyrosine of the enzyme, resulting in the formation of a DNA-(5'-phosphotyrosyl)-enzyme intermediate and the expulsion of a 3'-OH DNA strand. The free DNA strand then undergoes passage around the unbroken strand, thus removing DNA supercoils. Finally, in the religation step, the DNA 3'-OH attacks the covalent intermediate to expel the active-site tyrosine and restore the DNA phosphodiester backbone.</text>
</comment>
<dbReference type="SUPFAM" id="SSF56712">
    <property type="entry name" value="Prokaryotic type I DNA topoisomerase"/>
    <property type="match status" value="1"/>
</dbReference>
<dbReference type="Proteomes" id="UP001216384">
    <property type="component" value="Unassembled WGS sequence"/>
</dbReference>
<evidence type="ECO:0000256" key="5">
    <source>
        <dbReference type="ARBA" id="ARBA00022833"/>
    </source>
</evidence>
<dbReference type="InterPro" id="IPR013824">
    <property type="entry name" value="Topo_IA_cen_sub1"/>
</dbReference>
<feature type="site" description="Interaction with DNA" evidence="10">
    <location>
        <position position="333"/>
    </location>
</feature>
<evidence type="ECO:0000256" key="7">
    <source>
        <dbReference type="ARBA" id="ARBA00023029"/>
    </source>
</evidence>
<keyword evidence="7 10" id="KW-0799">Topoisomerase</keyword>
<evidence type="ECO:0000313" key="13">
    <source>
        <dbReference type="EMBL" id="MDC4182177.1"/>
    </source>
</evidence>
<dbReference type="InterPro" id="IPR023405">
    <property type="entry name" value="Topo_IA_core_domain"/>
</dbReference>
<dbReference type="Proteomes" id="UP001220940">
    <property type="component" value="Unassembled WGS sequence"/>
</dbReference>
<dbReference type="InterPro" id="IPR000380">
    <property type="entry name" value="Topo_IA"/>
</dbReference>
<evidence type="ECO:0000256" key="3">
    <source>
        <dbReference type="ARBA" id="ARBA00022723"/>
    </source>
</evidence>
<dbReference type="InterPro" id="IPR023406">
    <property type="entry name" value="Topo_IA_AS"/>
</dbReference>
<organism evidence="14 15">
    <name type="scientific">Mycoplasma bradburyae</name>
    <dbReference type="NCBI Taxonomy" id="2963128"/>
    <lineage>
        <taxon>Bacteria</taxon>
        <taxon>Bacillati</taxon>
        <taxon>Mycoplasmatota</taxon>
        <taxon>Mollicutes</taxon>
        <taxon>Mycoplasmataceae</taxon>
        <taxon>Mycoplasma</taxon>
    </lineage>
</organism>
<dbReference type="PRINTS" id="PR00417">
    <property type="entry name" value="PRTPISMRASEI"/>
</dbReference>
<dbReference type="EC" id="5.6.2.1" evidence="10"/>
<dbReference type="InterPro" id="IPR003602">
    <property type="entry name" value="Topo_IA_DNA-bd_dom"/>
</dbReference>
<feature type="site" description="Interaction with DNA" evidence="10">
    <location>
        <position position="531"/>
    </location>
</feature>
<dbReference type="GO" id="GO:0006265">
    <property type="term" value="P:DNA topological change"/>
    <property type="evidence" value="ECO:0007669"/>
    <property type="project" value="UniProtKB-UniRule"/>
</dbReference>
<evidence type="ECO:0000259" key="12">
    <source>
        <dbReference type="PROSITE" id="PS52039"/>
    </source>
</evidence>
<dbReference type="InterPro" id="IPR013826">
    <property type="entry name" value="Topo_IA_cen_sub3"/>
</dbReference>
<dbReference type="InterPro" id="IPR013498">
    <property type="entry name" value="Topo_IA_Znf"/>
</dbReference>
<protein>
    <recommendedName>
        <fullName evidence="10">DNA topoisomerase 1</fullName>
        <ecNumber evidence="10">5.6.2.1</ecNumber>
    </recommendedName>
    <alternativeName>
        <fullName evidence="10">DNA topoisomerase I</fullName>
    </alternativeName>
</protein>
<comment type="caution">
    <text evidence="14">The sequence shown here is derived from an EMBL/GenBank/DDBJ whole genome shotgun (WGS) entry which is preliminary data.</text>
</comment>
<evidence type="ECO:0000313" key="16">
    <source>
        <dbReference type="Proteomes" id="UP001220940"/>
    </source>
</evidence>
<feature type="domain" description="Topo IA-type catalytic" evidence="12">
    <location>
        <begin position="153"/>
        <end position="600"/>
    </location>
</feature>
<feature type="active site" description="O-(5'-phospho-DNA)-tyrosine intermediate" evidence="10">
    <location>
        <position position="331"/>
    </location>
</feature>
<feature type="domain" description="Toprim" evidence="11">
    <location>
        <begin position="6"/>
        <end position="134"/>
    </location>
</feature>
<dbReference type="SMART" id="SM00493">
    <property type="entry name" value="TOPRIM"/>
    <property type="match status" value="1"/>
</dbReference>
<dbReference type="GO" id="GO:0003677">
    <property type="term" value="F:DNA binding"/>
    <property type="evidence" value="ECO:0007669"/>
    <property type="project" value="UniProtKB-KW"/>
</dbReference>
<keyword evidence="9 10" id="KW-0413">Isomerase</keyword>
<reference evidence="14 16" key="1">
    <citation type="submission" date="2021-11" db="EMBL/GenBank/DDBJ databases">
        <title>Description of Mycoplasma bradburyaesp. nov.from sea birds: a tribute to a great mycoplasmologist.</title>
        <authorList>
            <person name="Ramirez A.S."/>
            <person name="Poveda C."/>
            <person name="Suarez-Perez A."/>
            <person name="Rosales R.S."/>
            <person name="Dijkman R."/>
            <person name="Feberwee A."/>
            <person name="Spergser J."/>
            <person name="Szostak M.P."/>
            <person name="Ressel L."/>
            <person name="Calabuig P."/>
            <person name="Catania S."/>
            <person name="Gobbo F."/>
            <person name="Timofte D."/>
            <person name="Poveda J.B."/>
        </authorList>
    </citation>
    <scope>NUCLEOTIDE SEQUENCE</scope>
    <source>
        <strain evidence="13 16">T158</strain>
        <strain evidence="14">T264</strain>
    </source>
</reference>
<dbReference type="InterPro" id="IPR005733">
    <property type="entry name" value="TopoI_bac-type"/>
</dbReference>
<evidence type="ECO:0000256" key="4">
    <source>
        <dbReference type="ARBA" id="ARBA00022771"/>
    </source>
</evidence>
<dbReference type="SUPFAM" id="SSF57783">
    <property type="entry name" value="Zinc beta-ribbon"/>
    <property type="match status" value="2"/>
</dbReference>
<feature type="region of interest" description="Interaction with DNA" evidence="10">
    <location>
        <begin position="186"/>
        <end position="191"/>
    </location>
</feature>
<keyword evidence="16" id="KW-1185">Reference proteome</keyword>